<name>A0A9D2DIQ4_9ACTN</name>
<dbReference type="PANTHER" id="PTHR37292:SF2">
    <property type="entry name" value="DUF262 DOMAIN-CONTAINING PROTEIN"/>
    <property type="match status" value="1"/>
</dbReference>
<accession>A0A9D2DIQ4</accession>
<dbReference type="Proteomes" id="UP000824029">
    <property type="component" value="Unassembled WGS sequence"/>
</dbReference>
<dbReference type="Pfam" id="PF03235">
    <property type="entry name" value="GmrSD_N"/>
    <property type="match status" value="1"/>
</dbReference>
<protein>
    <submittedName>
        <fullName evidence="2">DUF262 domain-containing protein</fullName>
    </submittedName>
</protein>
<evidence type="ECO:0000259" key="1">
    <source>
        <dbReference type="Pfam" id="PF03235"/>
    </source>
</evidence>
<organism evidence="2 3">
    <name type="scientific">Candidatus Olsenella stercoravium</name>
    <dbReference type="NCBI Taxonomy" id="2838713"/>
    <lineage>
        <taxon>Bacteria</taxon>
        <taxon>Bacillati</taxon>
        <taxon>Actinomycetota</taxon>
        <taxon>Coriobacteriia</taxon>
        <taxon>Coriobacteriales</taxon>
        <taxon>Atopobiaceae</taxon>
        <taxon>Olsenella</taxon>
    </lineage>
</organism>
<dbReference type="PANTHER" id="PTHR37292">
    <property type="entry name" value="VNG6097C"/>
    <property type="match status" value="1"/>
</dbReference>
<dbReference type="AlphaFoldDB" id="A0A9D2DIQ4"/>
<proteinExistence type="predicted"/>
<dbReference type="EMBL" id="DXBZ01000019">
    <property type="protein sequence ID" value="HIZ17634.1"/>
    <property type="molecule type" value="Genomic_DNA"/>
</dbReference>
<sequence length="590" mass="66762">MAEPLFTRVDRPVGKLVGDVIEGRVGLPDLQRPFVWKDSDVRDLLDSMLKGYPIGYCILWEAPDDQEDKKSSIGLNDKSYSTPKELVIDGQQRLTALVSSLYGISVKDQTFSDRAIRIAYDPIAREFHTWDAAVEKDARYISDVSEAFRAKRDNEIVEFREDYIDRLNEANAKRELPALSPKERAAVENGINELLNLETTYVIPILSISNKADEEQMSQIFIRVNSGGTKLTEDDFIMTLLSVYEPQTRQRIEDWCEASRKPGTGTSYNALLTVKSSHVIRAAVGLGFGRGRLRYARLILNGRNLKTKETSAEQREKNFTKFDAALDKVLDLNDWHAFVNALGDAGYLNKGMISSENAIPLSYAISLIAKHRFGIAGMELQRVAKRWFYTAILTQMYSGNFESVFEQQLNAIDELSDADSFRAWVDSEISARLTDDFFGVTLPNEFDKNRASGPVWNAFLAAQVVLGSRVLFGTGTVAQLLLPASSGVKKAYDKHHVFPANFLKGGPFENLRDRRANFVCVDYQKNIYIKDEDPKVYVALFRQELGDDAYETSCRENALPIGFEDMDFPNFLAKRRVLMSEMIREAYLRL</sequence>
<reference evidence="2" key="2">
    <citation type="submission" date="2021-04" db="EMBL/GenBank/DDBJ databases">
        <authorList>
            <person name="Gilroy R."/>
        </authorList>
    </citation>
    <scope>NUCLEOTIDE SEQUENCE</scope>
    <source>
        <strain evidence="2">ChiHecolR3B27-1887</strain>
    </source>
</reference>
<comment type="caution">
    <text evidence="2">The sequence shown here is derived from an EMBL/GenBank/DDBJ whole genome shotgun (WGS) entry which is preliminary data.</text>
</comment>
<reference evidence="2" key="1">
    <citation type="journal article" date="2021" name="PeerJ">
        <title>Extensive microbial diversity within the chicken gut microbiome revealed by metagenomics and culture.</title>
        <authorList>
            <person name="Gilroy R."/>
            <person name="Ravi A."/>
            <person name="Getino M."/>
            <person name="Pursley I."/>
            <person name="Horton D.L."/>
            <person name="Alikhan N.F."/>
            <person name="Baker D."/>
            <person name="Gharbi K."/>
            <person name="Hall N."/>
            <person name="Watson M."/>
            <person name="Adriaenssens E.M."/>
            <person name="Foster-Nyarko E."/>
            <person name="Jarju S."/>
            <person name="Secka A."/>
            <person name="Antonio M."/>
            <person name="Oren A."/>
            <person name="Chaudhuri R.R."/>
            <person name="La Ragione R."/>
            <person name="Hildebrand F."/>
            <person name="Pallen M.J."/>
        </authorList>
    </citation>
    <scope>NUCLEOTIDE SEQUENCE</scope>
    <source>
        <strain evidence="2">ChiHecolR3B27-1887</strain>
    </source>
</reference>
<evidence type="ECO:0000313" key="2">
    <source>
        <dbReference type="EMBL" id="HIZ17634.1"/>
    </source>
</evidence>
<feature type="domain" description="GmrSD restriction endonucleases N-terminal" evidence="1">
    <location>
        <begin position="15"/>
        <end position="240"/>
    </location>
</feature>
<dbReference type="InterPro" id="IPR004919">
    <property type="entry name" value="GmrSD_N"/>
</dbReference>
<gene>
    <name evidence="2" type="ORF">IAA22_00750</name>
</gene>
<evidence type="ECO:0000313" key="3">
    <source>
        <dbReference type="Proteomes" id="UP000824029"/>
    </source>
</evidence>